<dbReference type="Pfam" id="PF00535">
    <property type="entry name" value="Glycos_transf_2"/>
    <property type="match status" value="1"/>
</dbReference>
<organism evidence="3 4">
    <name type="scientific">Flavobacterium kingsejongi</name>
    <dbReference type="NCBI Taxonomy" id="1678728"/>
    <lineage>
        <taxon>Bacteria</taxon>
        <taxon>Pseudomonadati</taxon>
        <taxon>Bacteroidota</taxon>
        <taxon>Flavobacteriia</taxon>
        <taxon>Flavobacteriales</taxon>
        <taxon>Flavobacteriaceae</taxon>
        <taxon>Flavobacterium</taxon>
    </lineage>
</organism>
<dbReference type="CDD" id="cd04186">
    <property type="entry name" value="GT_2_like_c"/>
    <property type="match status" value="1"/>
</dbReference>
<evidence type="ECO:0000313" key="4">
    <source>
        <dbReference type="Proteomes" id="UP000244677"/>
    </source>
</evidence>
<evidence type="ECO:0000256" key="1">
    <source>
        <dbReference type="SAM" id="Phobius"/>
    </source>
</evidence>
<dbReference type="KEGG" id="fki:FK004_08255"/>
<dbReference type="Proteomes" id="UP000244677">
    <property type="component" value="Chromosome"/>
</dbReference>
<evidence type="ECO:0000313" key="3">
    <source>
        <dbReference type="EMBL" id="AWG25225.1"/>
    </source>
</evidence>
<keyword evidence="1" id="KW-0472">Membrane</keyword>
<reference evidence="3 4" key="1">
    <citation type="submission" date="2017-04" db="EMBL/GenBank/DDBJ databases">
        <title>Complete genome sequence of Flavobacterium kingsejong AJ004.</title>
        <authorList>
            <person name="Lee P.C."/>
        </authorList>
    </citation>
    <scope>NUCLEOTIDE SEQUENCE [LARGE SCALE GENOMIC DNA]</scope>
    <source>
        <strain evidence="3 4">AJ004</strain>
    </source>
</reference>
<dbReference type="AlphaFoldDB" id="A0A2S1LN99"/>
<keyword evidence="4" id="KW-1185">Reference proteome</keyword>
<keyword evidence="1" id="KW-0812">Transmembrane</keyword>
<keyword evidence="3" id="KW-0808">Transferase</keyword>
<dbReference type="EMBL" id="CP020919">
    <property type="protein sequence ID" value="AWG25225.1"/>
    <property type="molecule type" value="Genomic_DNA"/>
</dbReference>
<dbReference type="Gene3D" id="3.90.550.10">
    <property type="entry name" value="Spore Coat Polysaccharide Biosynthesis Protein SpsA, Chain A"/>
    <property type="match status" value="1"/>
</dbReference>
<feature type="transmembrane region" description="Helical" evidence="1">
    <location>
        <begin position="254"/>
        <end position="272"/>
    </location>
</feature>
<dbReference type="InterPro" id="IPR001173">
    <property type="entry name" value="Glyco_trans_2-like"/>
</dbReference>
<keyword evidence="1" id="KW-1133">Transmembrane helix</keyword>
<protein>
    <submittedName>
        <fullName evidence="3">Glycosyl transferase</fullName>
    </submittedName>
</protein>
<proteinExistence type="predicted"/>
<dbReference type="RefSeq" id="WP_108736828.1">
    <property type="nucleotide sequence ID" value="NZ_CP020919.1"/>
</dbReference>
<evidence type="ECO:0000259" key="2">
    <source>
        <dbReference type="Pfam" id="PF00535"/>
    </source>
</evidence>
<accession>A0A2S1LN99</accession>
<dbReference type="PANTHER" id="PTHR43179:SF7">
    <property type="entry name" value="RHAMNOSYLTRANSFERASE WBBL"/>
    <property type="match status" value="1"/>
</dbReference>
<dbReference type="GO" id="GO:0016740">
    <property type="term" value="F:transferase activity"/>
    <property type="evidence" value="ECO:0007669"/>
    <property type="project" value="UniProtKB-KW"/>
</dbReference>
<name>A0A2S1LN99_9FLAO</name>
<feature type="domain" description="Glycosyltransferase 2-like" evidence="2">
    <location>
        <begin position="7"/>
        <end position="165"/>
    </location>
</feature>
<gene>
    <name evidence="3" type="ORF">FK004_08255</name>
</gene>
<dbReference type="SUPFAM" id="SSF53448">
    <property type="entry name" value="Nucleotide-diphospho-sugar transferases"/>
    <property type="match status" value="1"/>
</dbReference>
<dbReference type="PANTHER" id="PTHR43179">
    <property type="entry name" value="RHAMNOSYLTRANSFERASE WBBL"/>
    <property type="match status" value="1"/>
</dbReference>
<sequence length="294" mass="33427">MNKRVFVIIVTYNGAQWMQRNLQSLRESDYPVEVIVVDNNSTDSTLEKIGDFPEVMLIRSAENLGFGKANTVGIKKALEAGADYLFLLNQDTWVYPATIGHLVEAHMHNPEYGIVSPVHLGPDEKTQDVNFAQYLSRKTAQKGDVVTVPFVNAAAWLVSRDCIETVGSFEPLFGHYGEDRNYSDRVHYHKLKIGIALNAVICHDRTISRSFKKDVIQSQYTILVTLLDINYSFAQSSMRAFKAVVGLPKYFIRFYGFVKALKLFGLLAWYYFKTILNLRALQHAREHARKSPVL</sequence>
<dbReference type="InterPro" id="IPR029044">
    <property type="entry name" value="Nucleotide-diphossugar_trans"/>
</dbReference>
<dbReference type="OrthoDB" id="9771846at2"/>